<proteinExistence type="predicted"/>
<keyword evidence="1" id="KW-1133">Transmembrane helix</keyword>
<feature type="transmembrane region" description="Helical" evidence="1">
    <location>
        <begin position="65"/>
        <end position="86"/>
    </location>
</feature>
<protein>
    <submittedName>
        <fullName evidence="2">Uncharacterized protein</fullName>
    </submittedName>
</protein>
<keyword evidence="1" id="KW-0472">Membrane</keyword>
<evidence type="ECO:0000256" key="1">
    <source>
        <dbReference type="SAM" id="Phobius"/>
    </source>
</evidence>
<comment type="caution">
    <text evidence="2">The sequence shown here is derived from an EMBL/GenBank/DDBJ whole genome shotgun (WGS) entry which is preliminary data.</text>
</comment>
<name>A0AA88D4K1_FICCA</name>
<evidence type="ECO:0000313" key="3">
    <source>
        <dbReference type="Proteomes" id="UP001187192"/>
    </source>
</evidence>
<keyword evidence="3" id="KW-1185">Reference proteome</keyword>
<dbReference type="EMBL" id="BTGU01000018">
    <property type="protein sequence ID" value="GMN44200.1"/>
    <property type="molecule type" value="Genomic_DNA"/>
</dbReference>
<dbReference type="Gramene" id="FCD_00016180-RA">
    <property type="protein sequence ID" value="FCD_00016180-RA:cds"/>
    <property type="gene ID" value="FCD_00016180"/>
</dbReference>
<evidence type="ECO:0000313" key="2">
    <source>
        <dbReference type="EMBL" id="GMN44200.1"/>
    </source>
</evidence>
<dbReference type="Proteomes" id="UP001187192">
    <property type="component" value="Unassembled WGS sequence"/>
</dbReference>
<keyword evidence="1" id="KW-0812">Transmembrane</keyword>
<sequence length="157" mass="17441">MLQFATSKFYGGDSRAVQGFSLVEGVDRVSGSFIGLFNHLLHPRLTRLLRRLRLYHHPPPPPHPLGGVVIIIVKAGLGLGLGLGLLHNQLRNRRHGLQPDHCHGVPRRRPPSYRRAHAIEQRGGEQTAVWFTLENVTLPQTVIDDMSLGMLLMSGLS</sequence>
<accession>A0AA88D4K1</accession>
<gene>
    <name evidence="2" type="ORF">TIFTF001_013397</name>
</gene>
<dbReference type="AlphaFoldDB" id="A0AA88D4K1"/>
<organism evidence="2 3">
    <name type="scientific">Ficus carica</name>
    <name type="common">Common fig</name>
    <dbReference type="NCBI Taxonomy" id="3494"/>
    <lineage>
        <taxon>Eukaryota</taxon>
        <taxon>Viridiplantae</taxon>
        <taxon>Streptophyta</taxon>
        <taxon>Embryophyta</taxon>
        <taxon>Tracheophyta</taxon>
        <taxon>Spermatophyta</taxon>
        <taxon>Magnoliopsida</taxon>
        <taxon>eudicotyledons</taxon>
        <taxon>Gunneridae</taxon>
        <taxon>Pentapetalae</taxon>
        <taxon>rosids</taxon>
        <taxon>fabids</taxon>
        <taxon>Rosales</taxon>
        <taxon>Moraceae</taxon>
        <taxon>Ficeae</taxon>
        <taxon>Ficus</taxon>
    </lineage>
</organism>
<reference evidence="2" key="1">
    <citation type="submission" date="2023-07" db="EMBL/GenBank/DDBJ databases">
        <title>draft genome sequence of fig (Ficus carica).</title>
        <authorList>
            <person name="Takahashi T."/>
            <person name="Nishimura K."/>
        </authorList>
    </citation>
    <scope>NUCLEOTIDE SEQUENCE</scope>
</reference>